<protein>
    <submittedName>
        <fullName evidence="1">Uncharacterized protein</fullName>
    </submittedName>
</protein>
<name>A0A0L0P8D2_CANAR</name>
<dbReference type="VEuPathDB" id="FungiDB:QG37_00538"/>
<sequence length="71" mass="8278">MSIFDDFHGKSFLLVDKVMSSLGRMSSLFIDEWEWLGYIQLQIIFGENSVLNLRHARLLVFMADHKSQFAP</sequence>
<dbReference type="EMBL" id="LGST01000004">
    <property type="protein sequence ID" value="KNE02286.1"/>
    <property type="molecule type" value="Genomic_DNA"/>
</dbReference>
<dbReference type="AlphaFoldDB" id="A0A0L0P8D2"/>
<proteinExistence type="predicted"/>
<accession>A0A0L0P8D2</accession>
<organism evidence="1 2">
    <name type="scientific">Candidozyma auris</name>
    <name type="common">Yeast</name>
    <name type="synonym">Candida auris</name>
    <dbReference type="NCBI Taxonomy" id="498019"/>
    <lineage>
        <taxon>Eukaryota</taxon>
        <taxon>Fungi</taxon>
        <taxon>Dikarya</taxon>
        <taxon>Ascomycota</taxon>
        <taxon>Saccharomycotina</taxon>
        <taxon>Pichiomycetes</taxon>
        <taxon>Metschnikowiaceae</taxon>
        <taxon>Candidozyma</taxon>
    </lineage>
</organism>
<evidence type="ECO:0000313" key="2">
    <source>
        <dbReference type="Proteomes" id="UP000037122"/>
    </source>
</evidence>
<comment type="caution">
    <text evidence="1">The sequence shown here is derived from an EMBL/GenBank/DDBJ whole genome shotgun (WGS) entry which is preliminary data.</text>
</comment>
<evidence type="ECO:0000313" key="1">
    <source>
        <dbReference type="EMBL" id="KNE02286.1"/>
    </source>
</evidence>
<dbReference type="Proteomes" id="UP000037122">
    <property type="component" value="Unassembled WGS sequence"/>
</dbReference>
<reference evidence="2" key="1">
    <citation type="journal article" date="2015" name="BMC Genomics">
        <title>Draft genome of a commonly misdiagnosed multidrug resistant pathogen Candida auris.</title>
        <authorList>
            <person name="Chatterjee S."/>
            <person name="Alampalli S.V."/>
            <person name="Nageshan R.K."/>
            <person name="Chettiar S.T."/>
            <person name="Joshi S."/>
            <person name="Tatu U.S."/>
        </authorList>
    </citation>
    <scope>NUCLEOTIDE SEQUENCE [LARGE SCALE GENOMIC DNA]</scope>
    <source>
        <strain evidence="2">6684</strain>
    </source>
</reference>
<gene>
    <name evidence="1" type="ORF">QG37_00538</name>
</gene>